<comment type="caution">
    <text evidence="6">The sequence shown here is derived from an EMBL/GenBank/DDBJ whole genome shotgun (WGS) entry which is preliminary data.</text>
</comment>
<dbReference type="PROSITE" id="PS50011">
    <property type="entry name" value="PROTEIN_KINASE_DOM"/>
    <property type="match status" value="1"/>
</dbReference>
<dbReference type="AlphaFoldDB" id="A0A4U5LRB7"/>
<dbReference type="GO" id="GO:0004674">
    <property type="term" value="F:protein serine/threonine kinase activity"/>
    <property type="evidence" value="ECO:0007669"/>
    <property type="project" value="UniProtKB-KW"/>
</dbReference>
<dbReference type="GO" id="GO:0005524">
    <property type="term" value="F:ATP binding"/>
    <property type="evidence" value="ECO:0007669"/>
    <property type="project" value="UniProtKB-UniRule"/>
</dbReference>
<keyword evidence="4" id="KW-0418">Kinase</keyword>
<dbReference type="InterPro" id="IPR000719">
    <property type="entry name" value="Prot_kinase_dom"/>
</dbReference>
<dbReference type="STRING" id="34508.A0A4U5LRB7"/>
<dbReference type="InterPro" id="IPR017441">
    <property type="entry name" value="Protein_kinase_ATP_BS"/>
</dbReference>
<dbReference type="OrthoDB" id="8693905at2759"/>
<feature type="binding site" evidence="3">
    <location>
        <position position="52"/>
    </location>
    <ligand>
        <name>ATP</name>
        <dbReference type="ChEBI" id="CHEBI:30616"/>
    </ligand>
</feature>
<organism evidence="6 7">
    <name type="scientific">Steinernema carpocapsae</name>
    <name type="common">Entomopathogenic nematode</name>
    <dbReference type="NCBI Taxonomy" id="34508"/>
    <lineage>
        <taxon>Eukaryota</taxon>
        <taxon>Metazoa</taxon>
        <taxon>Ecdysozoa</taxon>
        <taxon>Nematoda</taxon>
        <taxon>Chromadorea</taxon>
        <taxon>Rhabditida</taxon>
        <taxon>Tylenchina</taxon>
        <taxon>Panagrolaimomorpha</taxon>
        <taxon>Strongyloidoidea</taxon>
        <taxon>Steinernematidae</taxon>
        <taxon>Steinernema</taxon>
    </lineage>
</organism>
<dbReference type="Gene3D" id="1.10.510.10">
    <property type="entry name" value="Transferase(Phosphotransferase) domain 1"/>
    <property type="match status" value="1"/>
</dbReference>
<protein>
    <recommendedName>
        <fullName evidence="5">Protein kinase domain-containing protein</fullName>
    </recommendedName>
</protein>
<dbReference type="SUPFAM" id="SSF56112">
    <property type="entry name" value="Protein kinase-like (PK-like)"/>
    <property type="match status" value="1"/>
</dbReference>
<keyword evidence="4" id="KW-0723">Serine/threonine-protein kinase</keyword>
<dbReference type="InterPro" id="IPR011009">
    <property type="entry name" value="Kinase-like_dom_sf"/>
</dbReference>
<dbReference type="PROSITE" id="PS00107">
    <property type="entry name" value="PROTEIN_KINASE_ATP"/>
    <property type="match status" value="1"/>
</dbReference>
<dbReference type="CDD" id="cd00180">
    <property type="entry name" value="PKc"/>
    <property type="match status" value="1"/>
</dbReference>
<evidence type="ECO:0000259" key="5">
    <source>
        <dbReference type="PROSITE" id="PS50011"/>
    </source>
</evidence>
<accession>A0A4U5LRB7</accession>
<evidence type="ECO:0000256" key="3">
    <source>
        <dbReference type="PROSITE-ProRule" id="PRU10141"/>
    </source>
</evidence>
<dbReference type="PROSITE" id="PS00108">
    <property type="entry name" value="PROTEIN_KINASE_ST"/>
    <property type="match status" value="1"/>
</dbReference>
<keyword evidence="2 3" id="KW-0067">ATP-binding</keyword>
<sequence length="288" mass="32772">MTVVTSGLTGCFINTLSGLILFQDTLGFGSFGTVYKAHITTGEDTFWSSAVKVVSRCTEDEASDYQNEVGILQRLKSQSQHSHIVGYRGSLIPQEDPRLGLHFFDLALHGSLQDLIKNRVSGLPLDQAWSFFEQILDGLAFLHAKLIFHNDIKPANILLNSPESIQIADFGLATFSENLYDIPTNSSSVTTSFHPPEYFAYEEFQSDDGDLWAATITLVRMVTQERPWSLACDKEDFEYNLFKNGDYSEEYWGQLVEHKDQVLRFLAFEPSDRERPILYVQNKKRYLE</sequence>
<dbReference type="SMART" id="SM00220">
    <property type="entry name" value="S_TKc"/>
    <property type="match status" value="1"/>
</dbReference>
<evidence type="ECO:0000256" key="4">
    <source>
        <dbReference type="RuleBase" id="RU000304"/>
    </source>
</evidence>
<dbReference type="GO" id="GO:0006914">
    <property type="term" value="P:autophagy"/>
    <property type="evidence" value="ECO:0007669"/>
    <property type="project" value="UniProtKB-ARBA"/>
</dbReference>
<dbReference type="EMBL" id="AZBU02000013">
    <property type="protein sequence ID" value="TKR58534.1"/>
    <property type="molecule type" value="Genomic_DNA"/>
</dbReference>
<proteinExistence type="inferred from homology"/>
<keyword evidence="1 3" id="KW-0547">Nucleotide-binding</keyword>
<dbReference type="InterPro" id="IPR008271">
    <property type="entry name" value="Ser/Thr_kinase_AS"/>
</dbReference>
<feature type="domain" description="Protein kinase" evidence="5">
    <location>
        <begin position="20"/>
        <end position="287"/>
    </location>
</feature>
<dbReference type="GO" id="GO:0010506">
    <property type="term" value="P:regulation of autophagy"/>
    <property type="evidence" value="ECO:0007669"/>
    <property type="project" value="InterPro"/>
</dbReference>
<dbReference type="Pfam" id="PF00069">
    <property type="entry name" value="Pkinase"/>
    <property type="match status" value="1"/>
</dbReference>
<keyword evidence="4" id="KW-0808">Transferase</keyword>
<reference evidence="6 7" key="1">
    <citation type="journal article" date="2015" name="Genome Biol.">
        <title>Comparative genomics of Steinernema reveals deeply conserved gene regulatory networks.</title>
        <authorList>
            <person name="Dillman A.R."/>
            <person name="Macchietto M."/>
            <person name="Porter C.F."/>
            <person name="Rogers A."/>
            <person name="Williams B."/>
            <person name="Antoshechkin I."/>
            <person name="Lee M.M."/>
            <person name="Goodwin Z."/>
            <person name="Lu X."/>
            <person name="Lewis E.E."/>
            <person name="Goodrich-Blair H."/>
            <person name="Stock S.P."/>
            <person name="Adams B.J."/>
            <person name="Sternberg P.W."/>
            <person name="Mortazavi A."/>
        </authorList>
    </citation>
    <scope>NUCLEOTIDE SEQUENCE [LARGE SCALE GENOMIC DNA]</scope>
    <source>
        <strain evidence="6 7">ALL</strain>
    </source>
</reference>
<reference evidence="6 7" key="2">
    <citation type="journal article" date="2019" name="G3 (Bethesda)">
        <title>Hybrid Assembly of the Genome of the Entomopathogenic Nematode Steinernema carpocapsae Identifies the X-Chromosome.</title>
        <authorList>
            <person name="Serra L."/>
            <person name="Macchietto M."/>
            <person name="Macias-Munoz A."/>
            <person name="McGill C.J."/>
            <person name="Rodriguez I.M."/>
            <person name="Rodriguez B."/>
            <person name="Murad R."/>
            <person name="Mortazavi A."/>
        </authorList>
    </citation>
    <scope>NUCLEOTIDE SEQUENCE [LARGE SCALE GENOMIC DNA]</scope>
    <source>
        <strain evidence="6 7">ALL</strain>
    </source>
</reference>
<dbReference type="GO" id="GO:0005737">
    <property type="term" value="C:cytoplasm"/>
    <property type="evidence" value="ECO:0007669"/>
    <property type="project" value="TreeGrafter"/>
</dbReference>
<evidence type="ECO:0000256" key="1">
    <source>
        <dbReference type="ARBA" id="ARBA00022741"/>
    </source>
</evidence>
<gene>
    <name evidence="6" type="ORF">L596_029964</name>
</gene>
<name>A0A4U5LRB7_STECR</name>
<evidence type="ECO:0000313" key="6">
    <source>
        <dbReference type="EMBL" id="TKR58534.1"/>
    </source>
</evidence>
<evidence type="ECO:0000313" key="7">
    <source>
        <dbReference type="Proteomes" id="UP000298663"/>
    </source>
</evidence>
<dbReference type="Proteomes" id="UP000298663">
    <property type="component" value="Unassembled WGS sequence"/>
</dbReference>
<dbReference type="PANTHER" id="PTHR24348:SF68">
    <property type="entry name" value="SERINE_THREONINE-PROTEIN KINASE ATG1C"/>
    <property type="match status" value="1"/>
</dbReference>
<evidence type="ECO:0000256" key="2">
    <source>
        <dbReference type="ARBA" id="ARBA00022840"/>
    </source>
</evidence>
<comment type="similarity">
    <text evidence="4">Belongs to the protein kinase superfamily.</text>
</comment>
<keyword evidence="7" id="KW-1185">Reference proteome</keyword>
<dbReference type="PANTHER" id="PTHR24348">
    <property type="entry name" value="SERINE/THREONINE-PROTEIN KINASE UNC-51-RELATED"/>
    <property type="match status" value="1"/>
</dbReference>
<dbReference type="InterPro" id="IPR045269">
    <property type="entry name" value="Atg1-like"/>
</dbReference>